<dbReference type="KEGG" id="spar:SPRG_02859"/>
<accession>A0A067D005</accession>
<evidence type="ECO:0000256" key="1">
    <source>
        <dbReference type="SAM" id="MobiDB-lite"/>
    </source>
</evidence>
<sequence length="92" mass="10162">MGVCIFPRSSTMMKKPSSAKSQARPKRVERLGHLSAQRRDATPKRTPLQLAPSARAANATYLLAKGPDGTRGFYSRSQKLSIHAHEFVPNSR</sequence>
<dbReference type="OMA" id="HEFVPNS"/>
<keyword evidence="3" id="KW-1185">Reference proteome</keyword>
<protein>
    <submittedName>
        <fullName evidence="2">Uncharacterized protein</fullName>
    </submittedName>
</protein>
<dbReference type="Proteomes" id="UP000030745">
    <property type="component" value="Unassembled WGS sequence"/>
</dbReference>
<evidence type="ECO:0000313" key="2">
    <source>
        <dbReference type="EMBL" id="KDO32382.1"/>
    </source>
</evidence>
<dbReference type="GeneID" id="24125398"/>
<feature type="compositionally biased region" description="Basic and acidic residues" evidence="1">
    <location>
        <begin position="26"/>
        <end position="43"/>
    </location>
</feature>
<dbReference type="EMBL" id="KK583195">
    <property type="protein sequence ID" value="KDO32382.1"/>
    <property type="molecule type" value="Genomic_DNA"/>
</dbReference>
<name>A0A067D005_SAPPC</name>
<gene>
    <name evidence="2" type="ORF">SPRG_02859</name>
</gene>
<dbReference type="VEuPathDB" id="FungiDB:SPRG_02859"/>
<reference evidence="2 3" key="1">
    <citation type="journal article" date="2013" name="PLoS Genet.">
        <title>Distinctive expansion of potential virulence genes in the genome of the oomycete fish pathogen Saprolegnia parasitica.</title>
        <authorList>
            <person name="Jiang R.H."/>
            <person name="de Bruijn I."/>
            <person name="Haas B.J."/>
            <person name="Belmonte R."/>
            <person name="Lobach L."/>
            <person name="Christie J."/>
            <person name="van den Ackerveken G."/>
            <person name="Bottin A."/>
            <person name="Bulone V."/>
            <person name="Diaz-Moreno S.M."/>
            <person name="Dumas B."/>
            <person name="Fan L."/>
            <person name="Gaulin E."/>
            <person name="Govers F."/>
            <person name="Grenville-Briggs L.J."/>
            <person name="Horner N.R."/>
            <person name="Levin J.Z."/>
            <person name="Mammella M."/>
            <person name="Meijer H.J."/>
            <person name="Morris P."/>
            <person name="Nusbaum C."/>
            <person name="Oome S."/>
            <person name="Phillips A.J."/>
            <person name="van Rooyen D."/>
            <person name="Rzeszutek E."/>
            <person name="Saraiva M."/>
            <person name="Secombes C.J."/>
            <person name="Seidl M.F."/>
            <person name="Snel B."/>
            <person name="Stassen J.H."/>
            <person name="Sykes S."/>
            <person name="Tripathy S."/>
            <person name="van den Berg H."/>
            <person name="Vega-Arreguin J.C."/>
            <person name="Wawra S."/>
            <person name="Young S.K."/>
            <person name="Zeng Q."/>
            <person name="Dieguez-Uribeondo J."/>
            <person name="Russ C."/>
            <person name="Tyler B.M."/>
            <person name="van West P."/>
        </authorList>
    </citation>
    <scope>NUCLEOTIDE SEQUENCE [LARGE SCALE GENOMIC DNA]</scope>
    <source>
        <strain evidence="2 3">CBS 223.65</strain>
    </source>
</reference>
<proteinExistence type="predicted"/>
<evidence type="ECO:0000313" key="3">
    <source>
        <dbReference type="Proteomes" id="UP000030745"/>
    </source>
</evidence>
<dbReference type="AlphaFoldDB" id="A0A067D005"/>
<dbReference type="RefSeq" id="XP_012196836.1">
    <property type="nucleotide sequence ID" value="XM_012341446.1"/>
</dbReference>
<feature type="region of interest" description="Disordered" evidence="1">
    <location>
        <begin position="1"/>
        <end position="53"/>
    </location>
</feature>
<dbReference type="OrthoDB" id="67786at2759"/>
<organism evidence="2 3">
    <name type="scientific">Saprolegnia parasitica (strain CBS 223.65)</name>
    <dbReference type="NCBI Taxonomy" id="695850"/>
    <lineage>
        <taxon>Eukaryota</taxon>
        <taxon>Sar</taxon>
        <taxon>Stramenopiles</taxon>
        <taxon>Oomycota</taxon>
        <taxon>Saprolegniomycetes</taxon>
        <taxon>Saprolegniales</taxon>
        <taxon>Saprolegniaceae</taxon>
        <taxon>Saprolegnia</taxon>
    </lineage>
</organism>